<dbReference type="GO" id="GO:0000812">
    <property type="term" value="C:Swr1 complex"/>
    <property type="evidence" value="ECO:0007669"/>
    <property type="project" value="InterPro"/>
</dbReference>
<feature type="domain" description="SWR1-complex protein 3" evidence="2">
    <location>
        <begin position="49"/>
        <end position="153"/>
    </location>
</feature>
<dbReference type="GeneID" id="36286347"/>
<feature type="compositionally biased region" description="Low complexity" evidence="1">
    <location>
        <begin position="252"/>
        <end position="264"/>
    </location>
</feature>
<evidence type="ECO:0000256" key="1">
    <source>
        <dbReference type="SAM" id="MobiDB-lite"/>
    </source>
</evidence>
<dbReference type="VEuPathDB" id="FungiDB:GMDG_08305"/>
<feature type="compositionally biased region" description="Polar residues" evidence="1">
    <location>
        <begin position="60"/>
        <end position="77"/>
    </location>
</feature>
<feature type="compositionally biased region" description="Basic and acidic residues" evidence="1">
    <location>
        <begin position="113"/>
        <end position="128"/>
    </location>
</feature>
<dbReference type="InterPro" id="IPR057558">
    <property type="entry name" value="Swc3_dom"/>
</dbReference>
<name>A0A177AFL0_9PEZI</name>
<feature type="compositionally biased region" description="Low complexity" evidence="1">
    <location>
        <begin position="220"/>
        <end position="234"/>
    </location>
</feature>
<feature type="region of interest" description="Disordered" evidence="1">
    <location>
        <begin position="1"/>
        <end position="89"/>
    </location>
</feature>
<proteinExistence type="predicted"/>
<feature type="compositionally biased region" description="Low complexity" evidence="1">
    <location>
        <begin position="164"/>
        <end position="181"/>
    </location>
</feature>
<feature type="compositionally biased region" description="Pro residues" evidence="1">
    <location>
        <begin position="365"/>
        <end position="376"/>
    </location>
</feature>
<accession>A0A177AFL0</accession>
<dbReference type="eggNOG" id="ENOG502S00J">
    <property type="taxonomic scope" value="Eukaryota"/>
</dbReference>
<feature type="region of interest" description="Disordered" evidence="1">
    <location>
        <begin position="103"/>
        <end position="133"/>
    </location>
</feature>
<feature type="compositionally biased region" description="Pro residues" evidence="1">
    <location>
        <begin position="201"/>
        <end position="219"/>
    </location>
</feature>
<reference evidence="3" key="1">
    <citation type="submission" date="2016-03" db="EMBL/GenBank/DDBJ databases">
        <title>Updated assembly of Pseudogymnoascus destructans, the fungus causing white-nose syndrome of bats.</title>
        <authorList>
            <person name="Palmer J.M."/>
            <person name="Drees K.P."/>
            <person name="Foster J.T."/>
            <person name="Lindner D.L."/>
        </authorList>
    </citation>
    <scope>NUCLEOTIDE SEQUENCE [LARGE SCALE GENOMIC DNA]</scope>
    <source>
        <strain evidence="3">20631-21</strain>
    </source>
</reference>
<dbReference type="GO" id="GO:0140849">
    <property type="term" value="F:ATP-dependent H2AZ histone chaperone activity"/>
    <property type="evidence" value="ECO:0007669"/>
    <property type="project" value="InterPro"/>
</dbReference>
<dbReference type="Pfam" id="PF24707">
    <property type="entry name" value="Swc3"/>
    <property type="match status" value="1"/>
</dbReference>
<evidence type="ECO:0000313" key="3">
    <source>
        <dbReference type="EMBL" id="OAF60620.1"/>
    </source>
</evidence>
<dbReference type="PANTHER" id="PTHR28108:SF1">
    <property type="entry name" value="SWR1-COMPLEX PROTEIN 3"/>
    <property type="match status" value="1"/>
</dbReference>
<evidence type="ECO:0000259" key="2">
    <source>
        <dbReference type="Pfam" id="PF24707"/>
    </source>
</evidence>
<feature type="compositionally biased region" description="Pro residues" evidence="1">
    <location>
        <begin position="235"/>
        <end position="251"/>
    </location>
</feature>
<dbReference type="EMBL" id="KV441391">
    <property type="protein sequence ID" value="OAF60620.1"/>
    <property type="molecule type" value="Genomic_DNA"/>
</dbReference>
<dbReference type="PANTHER" id="PTHR28108">
    <property type="entry name" value="SWR1-COMPLEX PROTEIN 3"/>
    <property type="match status" value="1"/>
</dbReference>
<sequence>MESKKRKLPARTSSRVEAASKKRTSTPPREPARPPTPVPVVVEKEALPKSIVPGKPLPTVEQQQPDDLSSSEYQSFAESRVLAESLDRSRRKWLSEGIFEKYWTKPSKKKPKDGRPVEELKNPPKDSMTKIGQCTITIEPHVFDAIMYVVKDTTPKQPPPPQQLPQYRPIMQYGPPNGVVPQHPPPPQPQAPHQQFVPMHAAPPPQPPHPQHPPQPRPQDTPTRPSEPPHAGQPSAPPPLNGHPHPPPPLISQPHPQTPQTQTQPQPPPPLSQSQPPTPQSHPSHPPHPPHPPPANPLHTPSAPPAKTFDPVIQMLAERAAKSPDLKALMRIVADGKATPAELRRFQTHIDELTKALNARGGPPKSQPSPAPPPPLQTQQPPMMQQSHMPGPHQVQPKWEHAGTAPLPPHAQRQGGPPPLLAQPRPYDKPLQHASPYGAPPQPQALRSKGPVSTKPELLCVVFEFVGGNGDRYLFPKYSILEYVPGGQVIASFLIVRKGSAGEGGGYDPALDYYQPVTMRLWTGQGRQLESLARVVRPQEEVRRWMDGVMEGMTRGEYVLLAMRLPRERGVTDRERERERELKKEEERERELKRETGEEAMLWNTSANQVNGGVRVKAPPKGLSEEERYQNFIRTVS</sequence>
<feature type="region of interest" description="Disordered" evidence="1">
    <location>
        <begin position="152"/>
        <end position="326"/>
    </location>
</feature>
<dbReference type="RefSeq" id="XP_024325901.1">
    <property type="nucleotide sequence ID" value="XM_024466918.1"/>
</dbReference>
<dbReference type="OrthoDB" id="5338195at2759"/>
<dbReference type="InterPro" id="IPR037651">
    <property type="entry name" value="Swc3"/>
</dbReference>
<dbReference type="Proteomes" id="UP000077154">
    <property type="component" value="Unassembled WGS sequence"/>
</dbReference>
<protein>
    <recommendedName>
        <fullName evidence="2">SWR1-complex protein 3 domain-containing protein</fullName>
    </recommendedName>
</protein>
<feature type="region of interest" description="Disordered" evidence="1">
    <location>
        <begin position="343"/>
        <end position="451"/>
    </location>
</feature>
<feature type="compositionally biased region" description="Pro residues" evidence="1">
    <location>
        <begin position="265"/>
        <end position="296"/>
    </location>
</feature>
<feature type="compositionally biased region" description="Basic and acidic residues" evidence="1">
    <location>
        <begin position="343"/>
        <end position="354"/>
    </location>
</feature>
<organism evidence="3">
    <name type="scientific">Pseudogymnoascus destructans</name>
    <dbReference type="NCBI Taxonomy" id="655981"/>
    <lineage>
        <taxon>Eukaryota</taxon>
        <taxon>Fungi</taxon>
        <taxon>Dikarya</taxon>
        <taxon>Ascomycota</taxon>
        <taxon>Pezizomycotina</taxon>
        <taxon>Leotiomycetes</taxon>
        <taxon>Thelebolales</taxon>
        <taxon>Thelebolaceae</taxon>
        <taxon>Pseudogymnoascus</taxon>
    </lineage>
</organism>
<dbReference type="AlphaFoldDB" id="A0A177AFL0"/>
<gene>
    <name evidence="3" type="ORF">VC83_03270</name>
</gene>
<feature type="compositionally biased region" description="Low complexity" evidence="1">
    <location>
        <begin position="377"/>
        <end position="392"/>
    </location>
</feature>